<proteinExistence type="predicted"/>
<evidence type="ECO:0000313" key="6">
    <source>
        <dbReference type="Proteomes" id="UP000663862"/>
    </source>
</evidence>
<evidence type="ECO:0000313" key="3">
    <source>
        <dbReference type="EMBL" id="CAF3601096.1"/>
    </source>
</evidence>
<protein>
    <submittedName>
        <fullName evidence="4">Uncharacterized protein</fullName>
    </submittedName>
</protein>
<keyword evidence="1" id="KW-0472">Membrane</keyword>
<dbReference type="AlphaFoldDB" id="A0A821H030"/>
<accession>A0A821H030</accession>
<dbReference type="Proteomes" id="UP000663872">
    <property type="component" value="Unassembled WGS sequence"/>
</dbReference>
<organism evidence="4 6">
    <name type="scientific">Rotaria socialis</name>
    <dbReference type="NCBI Taxonomy" id="392032"/>
    <lineage>
        <taxon>Eukaryota</taxon>
        <taxon>Metazoa</taxon>
        <taxon>Spiralia</taxon>
        <taxon>Gnathifera</taxon>
        <taxon>Rotifera</taxon>
        <taxon>Eurotatoria</taxon>
        <taxon>Bdelloidea</taxon>
        <taxon>Philodinida</taxon>
        <taxon>Philodinidae</taxon>
        <taxon>Rotaria</taxon>
    </lineage>
</organism>
<gene>
    <name evidence="3" type="ORF">FME351_LOCUS21956</name>
    <name evidence="2" type="ORF">GRG538_LOCUS5273</name>
    <name evidence="5" type="ORF">QYT958_LOCUS29491</name>
    <name evidence="4" type="ORF">TSG867_LOCUS32034</name>
</gene>
<feature type="transmembrane region" description="Helical" evidence="1">
    <location>
        <begin position="61"/>
        <end position="78"/>
    </location>
</feature>
<evidence type="ECO:0000313" key="5">
    <source>
        <dbReference type="EMBL" id="CAF4882837.1"/>
    </source>
</evidence>
<dbReference type="EMBL" id="CAJNYU010002791">
    <property type="protein sequence ID" value="CAF3601096.1"/>
    <property type="molecule type" value="Genomic_DNA"/>
</dbReference>
<dbReference type="Proteomes" id="UP000663848">
    <property type="component" value="Unassembled WGS sequence"/>
</dbReference>
<dbReference type="Proteomes" id="UP000663869">
    <property type="component" value="Unassembled WGS sequence"/>
</dbReference>
<dbReference type="EMBL" id="CAJOBR010008688">
    <property type="protein sequence ID" value="CAF4882837.1"/>
    <property type="molecule type" value="Genomic_DNA"/>
</dbReference>
<evidence type="ECO:0000313" key="4">
    <source>
        <dbReference type="EMBL" id="CAF4674321.1"/>
    </source>
</evidence>
<dbReference type="Proteomes" id="UP000663862">
    <property type="component" value="Unassembled WGS sequence"/>
</dbReference>
<reference evidence="4" key="1">
    <citation type="submission" date="2021-02" db="EMBL/GenBank/DDBJ databases">
        <authorList>
            <person name="Nowell W R."/>
        </authorList>
    </citation>
    <scope>NUCLEOTIDE SEQUENCE</scope>
</reference>
<evidence type="ECO:0000256" key="1">
    <source>
        <dbReference type="SAM" id="Phobius"/>
    </source>
</evidence>
<dbReference type="EMBL" id="CAJOBQ010006646">
    <property type="protein sequence ID" value="CAF4674321.1"/>
    <property type="molecule type" value="Genomic_DNA"/>
</dbReference>
<evidence type="ECO:0000313" key="2">
    <source>
        <dbReference type="EMBL" id="CAF3348247.1"/>
    </source>
</evidence>
<comment type="caution">
    <text evidence="4">The sequence shown here is derived from an EMBL/GenBank/DDBJ whole genome shotgun (WGS) entry which is preliminary data.</text>
</comment>
<keyword evidence="1" id="KW-0812">Transmembrane</keyword>
<keyword evidence="1" id="KW-1133">Transmembrane helix</keyword>
<sequence length="119" mass="13749">MNNFIFIFLGFTFCNNVYVHGSRIKLFLDVKANNLMDVWQRSHDTHREETNLTRNIFSVRTILYGIIVIILIAVLYYLRRQETSALTSMAAYGLSQIHPGVSVLMSALQRLYILDNAPH</sequence>
<name>A0A821H030_9BILA</name>
<dbReference type="EMBL" id="CAJNYT010000421">
    <property type="protein sequence ID" value="CAF3348247.1"/>
    <property type="molecule type" value="Genomic_DNA"/>
</dbReference>